<dbReference type="GO" id="GO:1990423">
    <property type="term" value="C:RZZ complex"/>
    <property type="evidence" value="ECO:0007669"/>
    <property type="project" value="TreeGrafter"/>
</dbReference>
<accession>A0A1S4FJA6</accession>
<dbReference type="FunCoup" id="A0A1S4FJA6">
    <property type="interactions" value="692"/>
</dbReference>
<evidence type="ECO:0000259" key="3">
    <source>
        <dbReference type="Pfam" id="PF24506"/>
    </source>
</evidence>
<sequence length="2031" mass="233876">MWTNFELVSVEDETLNSAFCSNGLFRISSDELVQTNPRVTGILQNRRMILSIDKALVLFQDENRCNEGNILDVSHDIECIAASESGDLVVCGLSNGTITGFHVRGANLFSLGIHPDDCNPAGNTFVEIRQVNGTYYVQCNRGPVYQILIDESKVNDTMKQLDCSGMDGTLNFEDCVVVNRILEKHLREPITSFVPMTSYELGSDLSYPLMMSTSAESIYFQGAEGFEKIPLKPEYCGIRKVLNLVHCYIALTNSGQIFEISSIIRLNADIPLPYKIDDIIIMECTADVIELLLLTKPDVNGTRFMKIVDFPSMECKYELDMNEYVWLVQQPKSAVNIYYITGNSYDKQYVQEVEMKILSETQPSLRLDKLIRKGRLEEAEEFAKQFDLSLQLIHQAKVRSFLAQLATSKHPDSDEQQQTFAKMMEVLKMIDEPAFFVTVRMAAIPERNMKRQFLKFLLDKVDKSCHEATEINEQLLRLDTLKLIDPYEVDSEWQNFIYHRNLTKHCIELFKTDMPSACLIWSRHISSIILNMDALKISSLLKSIPEDTPPLDLIQWLMHFVPPILQHLPQMMRILVTFVIGKTKALQFAPFWPKVGLTFIDDVIAIFKDVKFPIMDMRLQYETNMEEMQQLSDALNDLTLLKEKFNLSANIDNFLQETKERTAFRLLQTVQLSNLKRIVVEFLYPMFVAQESQLQNSIIQYIQFLISNQNISYWEERCVILVEVIHNEDIKLDCILDILKASPVPWSSVITPLVKYANSDHPIAGRILIEQRTQIVKIIKVKYDWPVKSQDCLKMLAKRVLKMRDANMLVDIKELTDSAPEIAYAVDMDVMLRLAEYNEFVPAVRYLEALSEKRRQECSQGVVETVVRMLDNGTAADPYTDNYIELLQLLKSRCPAIRQFEAQEMLHIMTLRKEFRLEVCREQLNNDDDRQKLLLIGIHNLLVKIKDDRDMFVPALLGGIKRLTHALMFDLLEGLYEVLKLIGNVHVTCVVLAKVTEIIDPGRDSHEALHRLVVLLLVHQMRYFEESSTNWELDPLAYPLADKLLRSCYDETTFSGIVKLELLRWVQLGSHHYDVDVLKEYGKRTSLPEKVFKKIFEASNNEQQAPARKSHKRDSLSTFDMIHTKDDAMEVTKHLDDQETIIKCIGQALMVIVGSLKTDCMEPPHRYFHELIAPIDVQDVADSFRATLESLIKHKKYPAAMKLVELILSYQEDTGVVIPADFVENLRRKSLKFFLSQKEPDYSMAVSILFQCTSRENCLEYLRTNMVNESQRAAFHTLLEFYYINIGDMERAVEERGHRMRFNFFYELCKLDPSLKAKKSLPFHNISDLTKEMKSKVLSVELLRKMSENFSWDYQQVLVSQVITVLGMQELEFEVQQDPFGKEVIVIKTTVDDILKQCQPYINEITNHVLLSTKLTNYLEQINFYFYEMYLSVLEIFSQINMMQEELIVWERTLVYLRDGLTFKRNHRAGQIELDAWLKLQPDGGMLPKIAKYRLPFLLLIRHPLKSLLKEEITIENYKKILLLVQMKAPLENMDPVELQDYFCKSAVINSISEYKIQADELAPTAGWHLQPVNNAFLQSILRVVDCVSDLSSKLFILYYVTNNAPEGADQVEAAYECYKFACQHEDALSGNSDAKDKMEKIIRKYPIFKTQHLLLQYGINDDKLFALIKNPRELINALYSETVQRKVDINSLVCEIAKLHQLDIDAIQVSLIQKWLSIFGSSNDSDGNMEETLYEDHNMSIDASDVDISADEYVARAHYILKSWDKEKSVSFLITQLCTGDSGVDAKKQLQIYDCFSKLIDDRCSVYVDAFNPNQYIVLKCIYFLKSLGFSNLTVSKFEETEKMTLLKRLWQSHATSSKGLEVIAYICLGYELFVPQIWNGVLKQMARTNMISHLTMLLDIISAREQLTNLEGFRMAWEAIIKAPFRNANRVRSFDEDSTLAKSLILLQKCPISSSLNLLDIAEVCINANRVNMAAILIPYANDDQKEPLKKLVANNMESTLRQQILELEEYGVASVITKAVCSELNLNK</sequence>
<organism evidence="5 6">
    <name type="scientific">Aedes aegypti</name>
    <name type="common">Yellowfever mosquito</name>
    <name type="synonym">Culex aegypti</name>
    <dbReference type="NCBI Taxonomy" id="7159"/>
    <lineage>
        <taxon>Eukaryota</taxon>
        <taxon>Metazoa</taxon>
        <taxon>Ecdysozoa</taxon>
        <taxon>Arthropoda</taxon>
        <taxon>Hexapoda</taxon>
        <taxon>Insecta</taxon>
        <taxon>Pterygota</taxon>
        <taxon>Neoptera</taxon>
        <taxon>Endopterygota</taxon>
        <taxon>Diptera</taxon>
        <taxon>Nematocera</taxon>
        <taxon>Culicoidea</taxon>
        <taxon>Culicidae</taxon>
        <taxon>Culicinae</taxon>
        <taxon>Aedini</taxon>
        <taxon>Aedes</taxon>
        <taxon>Stegomyia</taxon>
    </lineage>
</organism>
<dbReference type="GO" id="GO:0005828">
    <property type="term" value="C:kinetochore microtubule"/>
    <property type="evidence" value="ECO:0007669"/>
    <property type="project" value="TreeGrafter"/>
</dbReference>
<dbReference type="InterPro" id="IPR052802">
    <property type="entry name" value="KNTC1"/>
</dbReference>
<dbReference type="Pfam" id="PF24520">
    <property type="entry name" value="ARM_KNTC1_1st"/>
    <property type="match status" value="1"/>
</dbReference>
<evidence type="ECO:0000313" key="6">
    <source>
        <dbReference type="Proteomes" id="UP000008820"/>
    </source>
</evidence>
<dbReference type="InterPro" id="IPR019527">
    <property type="entry name" value="RZZ-complex_KNTC1/ROD_C"/>
</dbReference>
<dbReference type="InParanoid" id="A0A1S4FJA6"/>
<dbReference type="InterPro" id="IPR057303">
    <property type="entry name" value="Rod_N"/>
</dbReference>
<evidence type="ECO:0000313" key="5">
    <source>
        <dbReference type="EnsemblMetazoa" id="AAEL008377-PA"/>
    </source>
</evidence>
<evidence type="ECO:0000259" key="1">
    <source>
        <dbReference type="Pfam" id="PF10493"/>
    </source>
</evidence>
<feature type="domain" description="RZZ complex subunit KNTC1/ROD C-terminal" evidence="1">
    <location>
        <begin position="1486"/>
        <end position="2024"/>
    </location>
</feature>
<dbReference type="PANTHER" id="PTHR15688">
    <property type="entry name" value="KINETOCHORE-ASSOCIATED PROTEIN 1"/>
    <property type="match status" value="1"/>
</dbReference>
<dbReference type="GO" id="GO:0031267">
    <property type="term" value="F:small GTPase binding"/>
    <property type="evidence" value="ECO:0007669"/>
    <property type="project" value="TreeGrafter"/>
</dbReference>
<evidence type="ECO:0000259" key="2">
    <source>
        <dbReference type="Pfam" id="PF24504"/>
    </source>
</evidence>
<feature type="domain" description="KNTC1 first ARM-repeats" evidence="4">
    <location>
        <begin position="369"/>
        <end position="597"/>
    </location>
</feature>
<dbReference type="PANTHER" id="PTHR15688:SF1">
    <property type="entry name" value="KINETOCHORE-ASSOCIATED PROTEIN 1"/>
    <property type="match status" value="1"/>
</dbReference>
<dbReference type="Pfam" id="PF10493">
    <property type="entry name" value="Rod_C"/>
    <property type="match status" value="1"/>
</dbReference>
<proteinExistence type="predicted"/>
<name>A0A1S4FJA6_AEDAE</name>
<feature type="domain" description="Rod N-terminal" evidence="2">
    <location>
        <begin position="133"/>
        <end position="363"/>
    </location>
</feature>
<dbReference type="Pfam" id="PF24504">
    <property type="entry name" value="Rod_N"/>
    <property type="match status" value="1"/>
</dbReference>
<keyword evidence="6" id="KW-1185">Reference proteome</keyword>
<evidence type="ECO:0000259" key="4">
    <source>
        <dbReference type="Pfam" id="PF24520"/>
    </source>
</evidence>
<dbReference type="Proteomes" id="UP000008820">
    <property type="component" value="Chromosome 3"/>
</dbReference>
<dbReference type="GO" id="GO:0000070">
    <property type="term" value="P:mitotic sister chromatid segregation"/>
    <property type="evidence" value="ECO:0007669"/>
    <property type="project" value="TreeGrafter"/>
</dbReference>
<reference evidence="5 6" key="1">
    <citation type="submission" date="2017-06" db="EMBL/GenBank/DDBJ databases">
        <title>Aedes aegypti genome working group (AGWG) sequencing and assembly.</title>
        <authorList>
            <consortium name="Aedes aegypti Genome Working Group (AGWG)"/>
            <person name="Matthews B.J."/>
        </authorList>
    </citation>
    <scope>NUCLEOTIDE SEQUENCE [LARGE SCALE GENOMIC DNA]</scope>
    <source>
        <strain evidence="5 6">LVP_AGWG</strain>
    </source>
</reference>
<gene>
    <name evidence="5" type="primary">5570576</name>
</gene>
<dbReference type="GO" id="GO:1903394">
    <property type="term" value="P:protein localization to kinetochore involved in kinetochore assembly"/>
    <property type="evidence" value="ECO:0007669"/>
    <property type="project" value="TreeGrafter"/>
</dbReference>
<dbReference type="EnsemblMetazoa" id="AAEL008377-RA">
    <property type="protein sequence ID" value="AAEL008377-PA"/>
    <property type="gene ID" value="AAEL008377"/>
</dbReference>
<feature type="domain" description="KNTC1 N-terminal" evidence="3">
    <location>
        <begin position="24"/>
        <end position="116"/>
    </location>
</feature>
<reference evidence="5" key="2">
    <citation type="submission" date="2020-05" db="UniProtKB">
        <authorList>
            <consortium name="EnsemblMetazoa"/>
        </authorList>
    </citation>
    <scope>IDENTIFICATION</scope>
    <source>
        <strain evidence="5">LVP_AGWG</strain>
    </source>
</reference>
<dbReference type="VEuPathDB" id="VectorBase:AAEL008377"/>
<dbReference type="OrthoDB" id="343783at2759"/>
<dbReference type="InterPro" id="IPR055402">
    <property type="entry name" value="KNTC1_N"/>
</dbReference>
<dbReference type="GO" id="GO:0007094">
    <property type="term" value="P:mitotic spindle assembly checkpoint signaling"/>
    <property type="evidence" value="ECO:0007669"/>
    <property type="project" value="TreeGrafter"/>
</dbReference>
<dbReference type="Pfam" id="PF24506">
    <property type="entry name" value="KNTC1_N"/>
    <property type="match status" value="1"/>
</dbReference>
<dbReference type="GO" id="GO:0005737">
    <property type="term" value="C:cytoplasm"/>
    <property type="evidence" value="ECO:0007669"/>
    <property type="project" value="TreeGrafter"/>
</dbReference>
<dbReference type="InterPro" id="IPR055403">
    <property type="entry name" value="ARM_KNTC1_1st"/>
</dbReference>
<protein>
    <submittedName>
        <fullName evidence="5">Rod_C domain-containing protein</fullName>
    </submittedName>
</protein>